<dbReference type="SUPFAM" id="SSF53756">
    <property type="entry name" value="UDP-Glycosyltransferase/glycogen phosphorylase"/>
    <property type="match status" value="1"/>
</dbReference>
<dbReference type="EMBL" id="FNQB01000001">
    <property type="protein sequence ID" value="SDY79705.1"/>
    <property type="molecule type" value="Genomic_DNA"/>
</dbReference>
<gene>
    <name evidence="3" type="ORF">SAMN05421684_1597</name>
</gene>
<dbReference type="InterPro" id="IPR004276">
    <property type="entry name" value="GlycoTrans_28_N"/>
</dbReference>
<dbReference type="PANTHER" id="PTHR48050:SF13">
    <property type="entry name" value="STEROL 3-BETA-GLUCOSYLTRANSFERASE UGT80A2"/>
    <property type="match status" value="1"/>
</dbReference>
<dbReference type="PANTHER" id="PTHR48050">
    <property type="entry name" value="STEROL 3-BETA-GLUCOSYLTRANSFERASE"/>
    <property type="match status" value="1"/>
</dbReference>
<dbReference type="Gene3D" id="3.40.50.2000">
    <property type="entry name" value="Glycogen Phosphorylase B"/>
    <property type="match status" value="2"/>
</dbReference>
<dbReference type="GO" id="GO:0008194">
    <property type="term" value="F:UDP-glycosyltransferase activity"/>
    <property type="evidence" value="ECO:0007669"/>
    <property type="project" value="InterPro"/>
</dbReference>
<keyword evidence="3" id="KW-0808">Transferase</keyword>
<name>A0A1H3MU25_9ACTN</name>
<dbReference type="InterPro" id="IPR002213">
    <property type="entry name" value="UDP_glucos_trans"/>
</dbReference>
<dbReference type="Proteomes" id="UP000199632">
    <property type="component" value="Unassembled WGS sequence"/>
</dbReference>
<dbReference type="InterPro" id="IPR010610">
    <property type="entry name" value="EryCIII-like_C"/>
</dbReference>
<proteinExistence type="predicted"/>
<dbReference type="AlphaFoldDB" id="A0A1H3MU25"/>
<dbReference type="CDD" id="cd03784">
    <property type="entry name" value="GT1_Gtf-like"/>
    <property type="match status" value="1"/>
</dbReference>
<dbReference type="Pfam" id="PF06722">
    <property type="entry name" value="EryCIII-like_C"/>
    <property type="match status" value="1"/>
</dbReference>
<dbReference type="FunFam" id="3.40.50.2000:FF:000009">
    <property type="entry name" value="Sterol 3-beta-glucosyltransferase UGT80A2"/>
    <property type="match status" value="1"/>
</dbReference>
<dbReference type="GO" id="GO:0005975">
    <property type="term" value="P:carbohydrate metabolic process"/>
    <property type="evidence" value="ECO:0007669"/>
    <property type="project" value="InterPro"/>
</dbReference>
<dbReference type="GO" id="GO:0033072">
    <property type="term" value="P:vancomycin biosynthetic process"/>
    <property type="evidence" value="ECO:0007669"/>
    <property type="project" value="UniProtKB-ARBA"/>
</dbReference>
<accession>A0A1H3MU25</accession>
<dbReference type="Pfam" id="PF03033">
    <property type="entry name" value="Glyco_transf_28"/>
    <property type="match status" value="1"/>
</dbReference>
<dbReference type="InterPro" id="IPR050426">
    <property type="entry name" value="Glycosyltransferase_28"/>
</dbReference>
<feature type="domain" description="Erythromycin biosynthesis protein CIII-like C-terminal" evidence="2">
    <location>
        <begin position="300"/>
        <end position="402"/>
    </location>
</feature>
<evidence type="ECO:0000259" key="1">
    <source>
        <dbReference type="Pfam" id="PF03033"/>
    </source>
</evidence>
<dbReference type="OrthoDB" id="3253247at2"/>
<organism evidence="3 4">
    <name type="scientific">Asanoa ishikariensis</name>
    <dbReference type="NCBI Taxonomy" id="137265"/>
    <lineage>
        <taxon>Bacteria</taxon>
        <taxon>Bacillati</taxon>
        <taxon>Actinomycetota</taxon>
        <taxon>Actinomycetes</taxon>
        <taxon>Micromonosporales</taxon>
        <taxon>Micromonosporaceae</taxon>
        <taxon>Asanoa</taxon>
    </lineage>
</organism>
<protein>
    <submittedName>
        <fullName evidence="3">Sterol 3beta-glucosyltransferase</fullName>
    </submittedName>
</protein>
<dbReference type="RefSeq" id="WP_090788838.1">
    <property type="nucleotide sequence ID" value="NZ_BOND01000018.1"/>
</dbReference>
<keyword evidence="4" id="KW-1185">Reference proteome</keyword>
<evidence type="ECO:0000313" key="4">
    <source>
        <dbReference type="Proteomes" id="UP000199632"/>
    </source>
</evidence>
<dbReference type="GO" id="GO:0016758">
    <property type="term" value="F:hexosyltransferase activity"/>
    <property type="evidence" value="ECO:0007669"/>
    <property type="project" value="InterPro"/>
</dbReference>
<dbReference type="STRING" id="137265.SAMN05421684_1597"/>
<evidence type="ECO:0000259" key="2">
    <source>
        <dbReference type="Pfam" id="PF06722"/>
    </source>
</evidence>
<feature type="domain" description="Glycosyltransferase family 28 N-terminal" evidence="1">
    <location>
        <begin position="5"/>
        <end position="114"/>
    </location>
</feature>
<reference evidence="4" key="1">
    <citation type="submission" date="2016-10" db="EMBL/GenBank/DDBJ databases">
        <authorList>
            <person name="Varghese N."/>
            <person name="Submissions S."/>
        </authorList>
    </citation>
    <scope>NUCLEOTIDE SEQUENCE [LARGE SCALE GENOMIC DNA]</scope>
    <source>
        <strain evidence="4">DSM 44718</strain>
    </source>
</reference>
<sequence length="428" mass="45790">MKAFVLAFGTRGDVQPFVALGRALSDAGHEVLVAGPACYEPLAAAEDVPFAPINDRWNRLTDEPHIQEALATNYRGLKAKRTAIEVVRRTRQYIAAALDDITAAVPAQTDVVVHHTLLPGQHLAEALGVPAVPVALQPNWVPTSAFPCPMFAPSWLPRSFNRLSYRPAALAPAMLLGAVGKHWRARLGLRTRRGSGDPFRRPDGGRAFVLQAFSRHVLPQPADWPGYAPVTGYWTRAGQDQCPSPALAMFLDSGTPPVYVGFGSMRGQNPDAIGEMVQQMVHATGLRAVVATGAGGIAMAGASTDSVHVVDEAPHDWLFPRTAAIIHHGGAGTTAAALLAGRPQVICPFTGDQPFWSERMRSIGVAPDPIPQRHITAERLINAVEATRSDTTMPRTAAEMGELVRSEGGTHRAVELLLEVSADPARTS</sequence>
<evidence type="ECO:0000313" key="3">
    <source>
        <dbReference type="EMBL" id="SDY79705.1"/>
    </source>
</evidence>